<dbReference type="EMBL" id="LAZR01011729">
    <property type="protein sequence ID" value="KKM60173.1"/>
    <property type="molecule type" value="Genomic_DNA"/>
</dbReference>
<proteinExistence type="predicted"/>
<gene>
    <name evidence="1" type="ORF">LCGC14_1544560</name>
</gene>
<comment type="caution">
    <text evidence="1">The sequence shown here is derived from an EMBL/GenBank/DDBJ whole genome shotgun (WGS) entry which is preliminary data.</text>
</comment>
<organism evidence="1">
    <name type="scientific">marine sediment metagenome</name>
    <dbReference type="NCBI Taxonomy" id="412755"/>
    <lineage>
        <taxon>unclassified sequences</taxon>
        <taxon>metagenomes</taxon>
        <taxon>ecological metagenomes</taxon>
    </lineage>
</organism>
<protein>
    <submittedName>
        <fullName evidence="1">Uncharacterized protein</fullName>
    </submittedName>
</protein>
<sequence length="70" mass="8505">MDKNQKLLDIIAIRRSELNNRELAIVKIFNLKDDMLSKWLSEQIEWNVLERILIDIRKELKEQSKIINRE</sequence>
<evidence type="ECO:0000313" key="1">
    <source>
        <dbReference type="EMBL" id="KKM60173.1"/>
    </source>
</evidence>
<reference evidence="1" key="1">
    <citation type="journal article" date="2015" name="Nature">
        <title>Complex archaea that bridge the gap between prokaryotes and eukaryotes.</title>
        <authorList>
            <person name="Spang A."/>
            <person name="Saw J.H."/>
            <person name="Jorgensen S.L."/>
            <person name="Zaremba-Niedzwiedzka K."/>
            <person name="Martijn J."/>
            <person name="Lind A.E."/>
            <person name="van Eijk R."/>
            <person name="Schleper C."/>
            <person name="Guy L."/>
            <person name="Ettema T.J."/>
        </authorList>
    </citation>
    <scope>NUCLEOTIDE SEQUENCE</scope>
</reference>
<name>A0A0F9IS39_9ZZZZ</name>
<dbReference type="AlphaFoldDB" id="A0A0F9IS39"/>
<accession>A0A0F9IS39</accession>